<comment type="caution">
    <text evidence="1">The sequence shown here is derived from an EMBL/GenBank/DDBJ whole genome shotgun (WGS) entry which is preliminary data.</text>
</comment>
<proteinExistence type="predicted"/>
<evidence type="ECO:0000313" key="2">
    <source>
        <dbReference type="Proteomes" id="UP000034837"/>
    </source>
</evidence>
<name>A0A0G1A6S1_9BACT</name>
<organism evidence="1 2">
    <name type="scientific">Candidatus Magasanikbacteria bacterium GW2011_GWA2_42_32</name>
    <dbReference type="NCBI Taxonomy" id="1619039"/>
    <lineage>
        <taxon>Bacteria</taxon>
        <taxon>Candidatus Magasanikiibacteriota</taxon>
    </lineage>
</organism>
<reference evidence="1 2" key="1">
    <citation type="journal article" date="2015" name="Nature">
        <title>rRNA introns, odd ribosomes, and small enigmatic genomes across a large radiation of phyla.</title>
        <authorList>
            <person name="Brown C.T."/>
            <person name="Hug L.A."/>
            <person name="Thomas B.C."/>
            <person name="Sharon I."/>
            <person name="Castelle C.J."/>
            <person name="Singh A."/>
            <person name="Wilkins M.J."/>
            <person name="Williams K.H."/>
            <person name="Banfield J.F."/>
        </authorList>
    </citation>
    <scope>NUCLEOTIDE SEQUENCE [LARGE SCALE GENOMIC DNA]</scope>
</reference>
<protein>
    <recommendedName>
        <fullName evidence="3">Phosphoglycerate mutase</fullName>
    </recommendedName>
</protein>
<dbReference type="SUPFAM" id="SSF53254">
    <property type="entry name" value="Phosphoglycerate mutase-like"/>
    <property type="match status" value="1"/>
</dbReference>
<dbReference type="Pfam" id="PF00300">
    <property type="entry name" value="His_Phos_1"/>
    <property type="match status" value="1"/>
</dbReference>
<evidence type="ECO:0000313" key="1">
    <source>
        <dbReference type="EMBL" id="KKS56737.1"/>
    </source>
</evidence>
<dbReference type="AlphaFoldDB" id="A0A0G1A6S1"/>
<dbReference type="Proteomes" id="UP000034837">
    <property type="component" value="Unassembled WGS sequence"/>
</dbReference>
<dbReference type="InterPro" id="IPR029033">
    <property type="entry name" value="His_PPase_superfam"/>
</dbReference>
<gene>
    <name evidence="1" type="ORF">UV20_C0006G0020</name>
</gene>
<accession>A0A0G1A6S1</accession>
<dbReference type="Gene3D" id="3.40.50.1240">
    <property type="entry name" value="Phosphoglycerate mutase-like"/>
    <property type="match status" value="1"/>
</dbReference>
<evidence type="ECO:0008006" key="3">
    <source>
        <dbReference type="Google" id="ProtNLM"/>
    </source>
</evidence>
<dbReference type="InterPro" id="IPR013078">
    <property type="entry name" value="His_Pase_superF_clade-1"/>
</dbReference>
<dbReference type="EMBL" id="LCDO01000006">
    <property type="protein sequence ID" value="KKS56737.1"/>
    <property type="molecule type" value="Genomic_DNA"/>
</dbReference>
<sequence>MNKLFLITHPDVVIDPKQAIDEWVLSEKGIDRAKALMNESFWNNISVIYSSTESKAKTVAEMAAHKFGIPIFEKKCLVEIDRSSTGFMPFDEFMIVVNDFFKNPDKSCKGWETARAAMNRVSECTEQIMQKHPGENIALVGHGAAFALLLSYIKGVEPTFDLCQDGVGFVSEIDWDKREIISMWEKY</sequence>